<feature type="compositionally biased region" description="Basic and acidic residues" evidence="1">
    <location>
        <begin position="282"/>
        <end position="303"/>
    </location>
</feature>
<feature type="compositionally biased region" description="Basic and acidic residues" evidence="1">
    <location>
        <begin position="250"/>
        <end position="275"/>
    </location>
</feature>
<evidence type="ECO:0000256" key="1">
    <source>
        <dbReference type="SAM" id="MobiDB-lite"/>
    </source>
</evidence>
<proteinExistence type="predicted"/>
<dbReference type="RefSeq" id="XP_016641988.1">
    <property type="nucleotide sequence ID" value="XM_016788407.1"/>
</dbReference>
<evidence type="ECO:0000313" key="4">
    <source>
        <dbReference type="Proteomes" id="UP000028545"/>
    </source>
</evidence>
<accession>A0A084G4C7</accession>
<dbReference type="GeneID" id="27725334"/>
<dbReference type="VEuPathDB" id="FungiDB:SAPIO_CDS6262"/>
<feature type="compositionally biased region" description="Polar residues" evidence="1">
    <location>
        <begin position="337"/>
        <end position="347"/>
    </location>
</feature>
<reference evidence="3 4" key="1">
    <citation type="journal article" date="2014" name="Genome Announc.">
        <title>Draft genome sequence of the pathogenic fungus Scedosporium apiospermum.</title>
        <authorList>
            <person name="Vandeputte P."/>
            <person name="Ghamrawi S."/>
            <person name="Rechenmann M."/>
            <person name="Iltis A."/>
            <person name="Giraud S."/>
            <person name="Fleury M."/>
            <person name="Thornton C."/>
            <person name="Delhaes L."/>
            <person name="Meyer W."/>
            <person name="Papon N."/>
            <person name="Bouchara J.P."/>
        </authorList>
    </citation>
    <scope>NUCLEOTIDE SEQUENCE [LARGE SCALE GENOMIC DNA]</scope>
    <source>
        <strain evidence="3 4">IHEM 14462</strain>
    </source>
</reference>
<dbReference type="KEGG" id="sapo:SAPIO_CDS6262"/>
<dbReference type="OrthoDB" id="4359806at2759"/>
<gene>
    <name evidence="3" type="ORF">SAPIO_CDS6262</name>
</gene>
<feature type="signal peptide" evidence="2">
    <location>
        <begin position="1"/>
        <end position="23"/>
    </location>
</feature>
<name>A0A084G4C7_PSEDA</name>
<evidence type="ECO:0000256" key="2">
    <source>
        <dbReference type="SAM" id="SignalP"/>
    </source>
</evidence>
<keyword evidence="2" id="KW-0732">Signal</keyword>
<sequence length="354" mass="39644">MSKSKTLLLSLLTALSALPPSHAQVVISTVVESFQWQDPFGAHPTPLGFEATCESKKTYRASQHLIADLEEQPPMGLAPWSDGIFYFFGGRPYPGTWDGVDNKGESREIMKMEYADVPRAVRAWIEEQKKGDSESVTKFKFAVFEKPKKEGDRIAGTAKPKKEGEEPVKDEDKVLMFAPGAIYDILPLWVADGSDCEAELLNLENYQAYPEDKKIVAWPVDRTWPDDDAGDPNIEFTVKAQILQETEEARTARLQREKEEEEQRLRQEEEAKRLAEEEEEAKEAAEEAEKVAEEGRPGQREEEAAVESEAQAAEGLTEEKKGETQAVPGKDEEESSTMEAKTASTEATQEKDEL</sequence>
<dbReference type="EMBL" id="JOWA01000101">
    <property type="protein sequence ID" value="KEZ42189.1"/>
    <property type="molecule type" value="Genomic_DNA"/>
</dbReference>
<keyword evidence="4" id="KW-1185">Reference proteome</keyword>
<evidence type="ECO:0000313" key="3">
    <source>
        <dbReference type="EMBL" id="KEZ42189.1"/>
    </source>
</evidence>
<dbReference type="AlphaFoldDB" id="A0A084G4C7"/>
<dbReference type="HOGENOM" id="CLU_067171_0_0_1"/>
<comment type="caution">
    <text evidence="3">The sequence shown here is derived from an EMBL/GenBank/DDBJ whole genome shotgun (WGS) entry which is preliminary data.</text>
</comment>
<protein>
    <submittedName>
        <fullName evidence="3">Uncharacterized protein</fullName>
    </submittedName>
</protein>
<organism evidence="3 4">
    <name type="scientific">Pseudallescheria apiosperma</name>
    <name type="common">Scedosporium apiospermum</name>
    <dbReference type="NCBI Taxonomy" id="563466"/>
    <lineage>
        <taxon>Eukaryota</taxon>
        <taxon>Fungi</taxon>
        <taxon>Dikarya</taxon>
        <taxon>Ascomycota</taxon>
        <taxon>Pezizomycotina</taxon>
        <taxon>Sordariomycetes</taxon>
        <taxon>Hypocreomycetidae</taxon>
        <taxon>Microascales</taxon>
        <taxon>Microascaceae</taxon>
        <taxon>Scedosporium</taxon>
    </lineage>
</organism>
<dbReference type="Proteomes" id="UP000028545">
    <property type="component" value="Unassembled WGS sequence"/>
</dbReference>
<feature type="region of interest" description="Disordered" evidence="1">
    <location>
        <begin position="250"/>
        <end position="354"/>
    </location>
</feature>
<feature type="chain" id="PRO_5001775313" evidence="2">
    <location>
        <begin position="24"/>
        <end position="354"/>
    </location>
</feature>